<protein>
    <submittedName>
        <fullName evidence="2">1616_t:CDS:1</fullName>
    </submittedName>
</protein>
<organism evidence="2 3">
    <name type="scientific">Gigaspora margarita</name>
    <dbReference type="NCBI Taxonomy" id="4874"/>
    <lineage>
        <taxon>Eukaryota</taxon>
        <taxon>Fungi</taxon>
        <taxon>Fungi incertae sedis</taxon>
        <taxon>Mucoromycota</taxon>
        <taxon>Glomeromycotina</taxon>
        <taxon>Glomeromycetes</taxon>
        <taxon>Diversisporales</taxon>
        <taxon>Gigasporaceae</taxon>
        <taxon>Gigaspora</taxon>
    </lineage>
</organism>
<reference evidence="2 3" key="1">
    <citation type="submission" date="2021-06" db="EMBL/GenBank/DDBJ databases">
        <authorList>
            <person name="Kallberg Y."/>
            <person name="Tangrot J."/>
            <person name="Rosling A."/>
        </authorList>
    </citation>
    <scope>NUCLEOTIDE SEQUENCE [LARGE SCALE GENOMIC DNA]</scope>
    <source>
        <strain evidence="2 3">120-4 pot B 10/14</strain>
    </source>
</reference>
<evidence type="ECO:0000313" key="3">
    <source>
        <dbReference type="Proteomes" id="UP000789901"/>
    </source>
</evidence>
<keyword evidence="3" id="KW-1185">Reference proteome</keyword>
<dbReference type="Pfam" id="PF22693">
    <property type="entry name" value="MACPF_1"/>
    <property type="match status" value="1"/>
</dbReference>
<comment type="caution">
    <text evidence="2">The sequence shown here is derived from an EMBL/GenBank/DDBJ whole genome shotgun (WGS) entry which is preliminary data.</text>
</comment>
<dbReference type="InterPro" id="IPR054586">
    <property type="entry name" value="MACPF_1_fungal"/>
</dbReference>
<name>A0ABN7VLT1_GIGMA</name>
<evidence type="ECO:0000259" key="1">
    <source>
        <dbReference type="Pfam" id="PF22693"/>
    </source>
</evidence>
<feature type="domain" description="MACPF-like" evidence="1">
    <location>
        <begin position="176"/>
        <end position="374"/>
    </location>
</feature>
<dbReference type="EMBL" id="CAJVQB010017445">
    <property type="protein sequence ID" value="CAG8784269.1"/>
    <property type="molecule type" value="Genomic_DNA"/>
</dbReference>
<accession>A0ABN7VLT1</accession>
<evidence type="ECO:0000313" key="2">
    <source>
        <dbReference type="EMBL" id="CAG8784269.1"/>
    </source>
</evidence>
<dbReference type="Proteomes" id="UP000789901">
    <property type="component" value="Unassembled WGS sequence"/>
</dbReference>
<gene>
    <name evidence="2" type="ORF">GMARGA_LOCUS20173</name>
</gene>
<proteinExistence type="predicted"/>
<sequence length="705" mass="80974">MTSKNETDKNVNVENDIIDVIIKFKESKPYRRLPRKIKLNEVRTKLLRNENDSNHDFNMGSNCRFLYFLKNKAEIRPSDESELNLLDIVEKNNGNHYLYISQNAEFDLTQLRFEKGLRINKDGSITNASDQAFEINFDGIKVENINQQYGGVHECNHETTVECKRSLIFDVKFSAGSEWISTSIGLSHENSGQTLKQRMTYTKHSYERLERGIIKLDKNITAVKNFIDDVKNIVNNTIQDNDKISKLCEISEKYGHFYAKRLILGGTIIRNEEYTKNSVENSKSKATNAQVGVGIATNIFNPEINVTHSNKDMHNNYNNDTNHVETSIGGEGYSQDDKHSWRQSLNDATKWKIIGYKDVYPLFELLDDELKKKVLNVVGHQILKAKVDEITFNIRDYEKRKKKPYIHKLSSINKIKNIGECNILASIVSEKNNIFSLHVDYMGGNKNRPVIVIHHIHGEKTMKSYIVKEVKEVKIKIGWIIIGPPTSFDFSIRYPLIFKSGKYQPLKEKDRSIISNCGMFGTCVLEATNITPQIKNSSDTGTATYNQITYDPKNSPFAIGNYITRSQESICQESAWLFVYDIKTKKKVTDEEVLKRLSLYSCIVDATNSRQLNDFFGEMKFNWIKGKNKEILYSSEEIKISKNNLVLVNQIFDHEDCKNCQPLGFVNIISDKIYYGSLNSKQLDIDENDGSIVYLSIPLDSTDKM</sequence>